<keyword evidence="1" id="KW-0472">Membrane</keyword>
<feature type="transmembrane region" description="Helical" evidence="1">
    <location>
        <begin position="32"/>
        <end position="55"/>
    </location>
</feature>
<keyword evidence="1" id="KW-1133">Transmembrane helix</keyword>
<evidence type="ECO:0000313" key="3">
    <source>
        <dbReference type="Proteomes" id="UP000789901"/>
    </source>
</evidence>
<protein>
    <submittedName>
        <fullName evidence="2">8496_t:CDS:1</fullName>
    </submittedName>
</protein>
<reference evidence="2 3" key="1">
    <citation type="submission" date="2021-06" db="EMBL/GenBank/DDBJ databases">
        <authorList>
            <person name="Kallberg Y."/>
            <person name="Tangrot J."/>
            <person name="Rosling A."/>
        </authorList>
    </citation>
    <scope>NUCLEOTIDE SEQUENCE [LARGE SCALE GENOMIC DNA]</scope>
    <source>
        <strain evidence="2 3">120-4 pot B 10/14</strain>
    </source>
</reference>
<comment type="caution">
    <text evidence="2">The sequence shown here is derived from an EMBL/GenBank/DDBJ whole genome shotgun (WGS) entry which is preliminary data.</text>
</comment>
<evidence type="ECO:0000256" key="1">
    <source>
        <dbReference type="SAM" id="Phobius"/>
    </source>
</evidence>
<accession>A0ABN7XAS0</accession>
<gene>
    <name evidence="2" type="ORF">GMARGA_LOCUS40916</name>
</gene>
<dbReference type="EMBL" id="CAJVQB010107882">
    <property type="protein sequence ID" value="CAG8851786.1"/>
    <property type="molecule type" value="Genomic_DNA"/>
</dbReference>
<feature type="non-terminal residue" evidence="2">
    <location>
        <position position="1"/>
    </location>
</feature>
<proteinExistence type="predicted"/>
<feature type="non-terminal residue" evidence="2">
    <location>
        <position position="94"/>
    </location>
</feature>
<sequence>ELINNKNKKGFIKNIVDENLKLNNLLEIYDDFIITTSSGLNIIKLTIILVIWHLFNEKNSKSHLEIFDELKLLMEDNFNYKLLNTKKLNSFIFK</sequence>
<organism evidence="2 3">
    <name type="scientific">Gigaspora margarita</name>
    <dbReference type="NCBI Taxonomy" id="4874"/>
    <lineage>
        <taxon>Eukaryota</taxon>
        <taxon>Fungi</taxon>
        <taxon>Fungi incertae sedis</taxon>
        <taxon>Mucoromycota</taxon>
        <taxon>Glomeromycotina</taxon>
        <taxon>Glomeromycetes</taxon>
        <taxon>Diversisporales</taxon>
        <taxon>Gigasporaceae</taxon>
        <taxon>Gigaspora</taxon>
    </lineage>
</organism>
<keyword evidence="1" id="KW-0812">Transmembrane</keyword>
<keyword evidence="3" id="KW-1185">Reference proteome</keyword>
<evidence type="ECO:0000313" key="2">
    <source>
        <dbReference type="EMBL" id="CAG8851786.1"/>
    </source>
</evidence>
<name>A0ABN7XAS0_GIGMA</name>
<dbReference type="Proteomes" id="UP000789901">
    <property type="component" value="Unassembled WGS sequence"/>
</dbReference>